<protein>
    <submittedName>
        <fullName evidence="4">PLP-dependent transferase</fullName>
    </submittedName>
</protein>
<dbReference type="PANTHER" id="PTHR43094:SF1">
    <property type="entry name" value="AMINOTRANSFERASE CLASS-III"/>
    <property type="match status" value="1"/>
</dbReference>
<gene>
    <name evidence="4" type="ORF">EXIGLDRAFT_842312</name>
</gene>
<name>A0A165ZNB1_EXIGL</name>
<dbReference type="FunCoup" id="A0A165ZNB1">
    <property type="interactions" value="12"/>
</dbReference>
<dbReference type="STRING" id="1314781.A0A165ZNB1"/>
<comment type="similarity">
    <text evidence="1 3">Belongs to the class-III pyridoxal-phosphate-dependent aminotransferase family.</text>
</comment>
<dbReference type="Gene3D" id="3.90.1150.10">
    <property type="entry name" value="Aspartate Aminotransferase, domain 1"/>
    <property type="match status" value="1"/>
</dbReference>
<dbReference type="Gene3D" id="3.40.640.10">
    <property type="entry name" value="Type I PLP-dependent aspartate aminotransferase-like (Major domain)"/>
    <property type="match status" value="1"/>
</dbReference>
<dbReference type="PANTHER" id="PTHR43094">
    <property type="entry name" value="AMINOTRANSFERASE"/>
    <property type="match status" value="1"/>
</dbReference>
<sequence>MSAKVTANGSPVVVQEPLEPSAMLHRTPWRPPVAVSGQGIYVTLKDGRKIIDGAGGAAVTSIGNGHPEVVKAIQQQVGKLAYVYSMQMSNEPAEELAKTIIESSNGAFELVGYLSGGSEAMEAVIKMGRQYFLEVGQPQRTRYIARHLSYHGNTMGTLGLCDHPARKDAYMALLPSKEQNVYSYVSPAYYARFKKEGETEEQYVQRLKEELDAKFQEVGPETVIGFVAETVVGATTGAVPPPKGYFKAMKEVCDKYGALFILDEVMSGMGRMGTMHAWESFGDGVSPDLQAVAKGLGGGYVSIGAILMSPRIAAGLRGGSNFWKHGHTYQSHPIACAGALAVQHVIKNENLLDNCRKMGELLESQLRSRLTGPNATSAPYVFDIRGGGLFWGIEFELGPLQEKMHKKFGPKVSFAALLSARCFDNGLVIMGFNGGANIEGTKGEHILLAPAYNVTKDEVAAIVDIVVKSTEDLIDEISKA</sequence>
<keyword evidence="5" id="KW-1185">Reference proteome</keyword>
<dbReference type="InterPro" id="IPR015421">
    <property type="entry name" value="PyrdxlP-dep_Trfase_major"/>
</dbReference>
<accession>A0A165ZNB1</accession>
<evidence type="ECO:0000256" key="3">
    <source>
        <dbReference type="RuleBase" id="RU003560"/>
    </source>
</evidence>
<dbReference type="EMBL" id="KV426231">
    <property type="protein sequence ID" value="KZV84309.1"/>
    <property type="molecule type" value="Genomic_DNA"/>
</dbReference>
<evidence type="ECO:0000256" key="2">
    <source>
        <dbReference type="ARBA" id="ARBA00022898"/>
    </source>
</evidence>
<dbReference type="InterPro" id="IPR005814">
    <property type="entry name" value="Aminotrans_3"/>
</dbReference>
<dbReference type="SUPFAM" id="SSF53383">
    <property type="entry name" value="PLP-dependent transferases"/>
    <property type="match status" value="1"/>
</dbReference>
<keyword evidence="4" id="KW-0808">Transferase</keyword>
<evidence type="ECO:0000256" key="1">
    <source>
        <dbReference type="ARBA" id="ARBA00008954"/>
    </source>
</evidence>
<dbReference type="Proteomes" id="UP000077266">
    <property type="component" value="Unassembled WGS sequence"/>
</dbReference>
<evidence type="ECO:0000313" key="5">
    <source>
        <dbReference type="Proteomes" id="UP000077266"/>
    </source>
</evidence>
<dbReference type="OrthoDB" id="10261433at2759"/>
<evidence type="ECO:0000313" key="4">
    <source>
        <dbReference type="EMBL" id="KZV84309.1"/>
    </source>
</evidence>
<dbReference type="GO" id="GO:0005829">
    <property type="term" value="C:cytosol"/>
    <property type="evidence" value="ECO:0007669"/>
    <property type="project" value="TreeGrafter"/>
</dbReference>
<dbReference type="CDD" id="cd00610">
    <property type="entry name" value="OAT_like"/>
    <property type="match status" value="1"/>
</dbReference>
<dbReference type="Pfam" id="PF00202">
    <property type="entry name" value="Aminotran_3"/>
    <property type="match status" value="1"/>
</dbReference>
<keyword evidence="2 3" id="KW-0663">Pyridoxal phosphate</keyword>
<proteinExistence type="inferred from homology"/>
<dbReference type="GO" id="GO:0030170">
    <property type="term" value="F:pyridoxal phosphate binding"/>
    <property type="evidence" value="ECO:0007669"/>
    <property type="project" value="InterPro"/>
</dbReference>
<dbReference type="AlphaFoldDB" id="A0A165ZNB1"/>
<dbReference type="InterPro" id="IPR015422">
    <property type="entry name" value="PyrdxlP-dep_Trfase_small"/>
</dbReference>
<dbReference type="GO" id="GO:0008483">
    <property type="term" value="F:transaminase activity"/>
    <property type="evidence" value="ECO:0007669"/>
    <property type="project" value="InterPro"/>
</dbReference>
<dbReference type="InParanoid" id="A0A165ZNB1"/>
<reference evidence="4 5" key="1">
    <citation type="journal article" date="2016" name="Mol. Biol. Evol.">
        <title>Comparative Genomics of Early-Diverging Mushroom-Forming Fungi Provides Insights into the Origins of Lignocellulose Decay Capabilities.</title>
        <authorList>
            <person name="Nagy L.G."/>
            <person name="Riley R."/>
            <person name="Tritt A."/>
            <person name="Adam C."/>
            <person name="Daum C."/>
            <person name="Floudas D."/>
            <person name="Sun H."/>
            <person name="Yadav J.S."/>
            <person name="Pangilinan J."/>
            <person name="Larsson K.H."/>
            <person name="Matsuura K."/>
            <person name="Barry K."/>
            <person name="Labutti K."/>
            <person name="Kuo R."/>
            <person name="Ohm R.A."/>
            <person name="Bhattacharya S.S."/>
            <person name="Shirouzu T."/>
            <person name="Yoshinaga Y."/>
            <person name="Martin F.M."/>
            <person name="Grigoriev I.V."/>
            <person name="Hibbett D.S."/>
        </authorList>
    </citation>
    <scope>NUCLEOTIDE SEQUENCE [LARGE SCALE GENOMIC DNA]</scope>
    <source>
        <strain evidence="4 5">HHB12029</strain>
    </source>
</reference>
<organism evidence="4 5">
    <name type="scientific">Exidia glandulosa HHB12029</name>
    <dbReference type="NCBI Taxonomy" id="1314781"/>
    <lineage>
        <taxon>Eukaryota</taxon>
        <taxon>Fungi</taxon>
        <taxon>Dikarya</taxon>
        <taxon>Basidiomycota</taxon>
        <taxon>Agaricomycotina</taxon>
        <taxon>Agaricomycetes</taxon>
        <taxon>Auriculariales</taxon>
        <taxon>Exidiaceae</taxon>
        <taxon>Exidia</taxon>
    </lineage>
</organism>
<dbReference type="NCBIfam" id="NF005685">
    <property type="entry name" value="PRK07483.1"/>
    <property type="match status" value="1"/>
</dbReference>
<dbReference type="InterPro" id="IPR015424">
    <property type="entry name" value="PyrdxlP-dep_Trfase"/>
</dbReference>